<dbReference type="RefSeq" id="WP_144913502.1">
    <property type="nucleotide sequence ID" value="NZ_VLLI01000008.1"/>
</dbReference>
<dbReference type="PROSITE" id="PS51108">
    <property type="entry name" value="PTS_EIID"/>
    <property type="match status" value="1"/>
</dbReference>
<dbReference type="Pfam" id="PF03613">
    <property type="entry name" value="EIID-AGA"/>
    <property type="match status" value="1"/>
</dbReference>
<feature type="transmembrane region" description="Helical" evidence="9">
    <location>
        <begin position="443"/>
        <end position="468"/>
    </location>
</feature>
<gene>
    <name evidence="10" type="ORF">JN11_02846</name>
</gene>
<keyword evidence="8 9" id="KW-0472">Membrane</keyword>
<dbReference type="PANTHER" id="PTHR32502">
    <property type="entry name" value="N-ACETYLGALACTOSAMINE PERMEASE II COMPONENT-RELATED"/>
    <property type="match status" value="1"/>
</dbReference>
<dbReference type="InterPro" id="IPR004704">
    <property type="entry name" value="PTS_IID_man"/>
</dbReference>
<evidence type="ECO:0000256" key="9">
    <source>
        <dbReference type="SAM" id="Phobius"/>
    </source>
</evidence>
<reference evidence="10 11" key="1">
    <citation type="submission" date="2019-07" db="EMBL/GenBank/DDBJ databases">
        <title>Genomic Encyclopedia of Archaeal and Bacterial Type Strains, Phase II (KMG-II): from individual species to whole genera.</title>
        <authorList>
            <person name="Goeker M."/>
        </authorList>
    </citation>
    <scope>NUCLEOTIDE SEQUENCE [LARGE SCALE GENOMIC DNA]</scope>
    <source>
        <strain evidence="10 11">ATCC BAA-1854</strain>
    </source>
</reference>
<organism evidence="10 11">
    <name type="scientific">Mucilaginibacter frigoritolerans</name>
    <dbReference type="NCBI Taxonomy" id="652788"/>
    <lineage>
        <taxon>Bacteria</taxon>
        <taxon>Pseudomonadati</taxon>
        <taxon>Bacteroidota</taxon>
        <taxon>Sphingobacteriia</taxon>
        <taxon>Sphingobacteriales</taxon>
        <taxon>Sphingobacteriaceae</taxon>
        <taxon>Mucilaginibacter</taxon>
    </lineage>
</organism>
<feature type="transmembrane region" description="Helical" evidence="9">
    <location>
        <begin position="90"/>
        <end position="117"/>
    </location>
</feature>
<protein>
    <submittedName>
        <fullName evidence="10">PTS system mannose-specific IID component</fullName>
    </submittedName>
</protein>
<evidence type="ECO:0000256" key="3">
    <source>
        <dbReference type="ARBA" id="ARBA00022475"/>
    </source>
</evidence>
<dbReference type="InterPro" id="IPR004700">
    <property type="entry name" value="PTS_IIC_man"/>
</dbReference>
<evidence type="ECO:0000256" key="6">
    <source>
        <dbReference type="ARBA" id="ARBA00022692"/>
    </source>
</evidence>
<dbReference type="PANTHER" id="PTHR32502:SF23">
    <property type="entry name" value="TRANSPORT PROTEIN, PTS SYSTEM"/>
    <property type="match status" value="1"/>
</dbReference>
<keyword evidence="2" id="KW-0813">Transport</keyword>
<dbReference type="GO" id="GO:0009401">
    <property type="term" value="P:phosphoenolpyruvate-dependent sugar phosphotransferase system"/>
    <property type="evidence" value="ECO:0007669"/>
    <property type="project" value="UniProtKB-KW"/>
</dbReference>
<sequence>MSVSFILIALIAMFGHSEDFLGTTLLSRPLVLGPLVGLVLGDLSQGVIIGATLELIFMGNIKVGAAIPPDVITGGVLGTAFAIISGKGPAIALAIAVPVSILAELIISSLFVLRAMLNKKFNQYAEQGDYRKIQRLHIISGLVRPLLMGFIVLLALQLGANAMKSFLDMIPQWVQTGLQVAGNMLPALGFALLMNLMLNKKVAPYFFLGFILAAYLKLPIIAIGGLGVIIALIVTQSKSSPKNENDDDDFATEDTPVENLTLQKLTKGDIRSIFFRSLALEANFNFETWQNTGVVFSMIPALRRLYPTKETMVKPLKRHLQLFNTSPYGSTLILGITAAMEEQNCQDADFDEESINSVKLGLMGPLAGVFDSLFWGTFKVIAAGVGVSLAIKGNVMGPVIFLLIFNIPHLLLRYNLTFIGYNAGTTFLQNLAKSNLMDRLTSGAAILGLMVVGAMPATLIAITTPITLGSSHSAATLQGILDQIVPSVIPLGLTFLVYYFVKKSVKTTWLLLGLLVLGFVGSMIHLFA</sequence>
<dbReference type="EMBL" id="VLLI01000008">
    <property type="protein sequence ID" value="TWI98658.1"/>
    <property type="molecule type" value="Genomic_DNA"/>
</dbReference>
<feature type="transmembrane region" description="Helical" evidence="9">
    <location>
        <begin position="180"/>
        <end position="198"/>
    </location>
</feature>
<evidence type="ECO:0000313" key="11">
    <source>
        <dbReference type="Proteomes" id="UP000317010"/>
    </source>
</evidence>
<keyword evidence="7 9" id="KW-1133">Transmembrane helix</keyword>
<dbReference type="OrthoDB" id="9795582at2"/>
<keyword evidence="5" id="KW-0598">Phosphotransferase system</keyword>
<dbReference type="Pfam" id="PF03609">
    <property type="entry name" value="EII-Sor"/>
    <property type="match status" value="1"/>
</dbReference>
<proteinExistence type="predicted"/>
<dbReference type="Proteomes" id="UP000317010">
    <property type="component" value="Unassembled WGS sequence"/>
</dbReference>
<feature type="transmembrane region" description="Helical" evidence="9">
    <location>
        <begin position="507"/>
        <end position="527"/>
    </location>
</feature>
<evidence type="ECO:0000256" key="5">
    <source>
        <dbReference type="ARBA" id="ARBA00022683"/>
    </source>
</evidence>
<dbReference type="PROSITE" id="PS51106">
    <property type="entry name" value="PTS_EIIC_TYPE_4"/>
    <property type="match status" value="1"/>
</dbReference>
<evidence type="ECO:0000256" key="4">
    <source>
        <dbReference type="ARBA" id="ARBA00022597"/>
    </source>
</evidence>
<evidence type="ECO:0000256" key="7">
    <source>
        <dbReference type="ARBA" id="ARBA00022989"/>
    </source>
</evidence>
<feature type="transmembrane region" description="Helical" evidence="9">
    <location>
        <begin position="480"/>
        <end position="501"/>
    </location>
</feature>
<dbReference type="InterPro" id="IPR050303">
    <property type="entry name" value="GatZ_KbaZ_carbometab"/>
</dbReference>
<feature type="transmembrane region" description="Helical" evidence="9">
    <location>
        <begin position="138"/>
        <end position="160"/>
    </location>
</feature>
<feature type="transmembrane region" description="Helical" evidence="9">
    <location>
        <begin position="398"/>
        <end position="423"/>
    </location>
</feature>
<evidence type="ECO:0000256" key="8">
    <source>
        <dbReference type="ARBA" id="ARBA00023136"/>
    </source>
</evidence>
<dbReference type="GO" id="GO:0005886">
    <property type="term" value="C:plasma membrane"/>
    <property type="evidence" value="ECO:0007669"/>
    <property type="project" value="UniProtKB-SubCell"/>
</dbReference>
<feature type="transmembrane region" description="Helical" evidence="9">
    <location>
        <begin position="33"/>
        <end position="56"/>
    </location>
</feature>
<keyword evidence="4" id="KW-0762">Sugar transport</keyword>
<feature type="transmembrane region" description="Helical" evidence="9">
    <location>
        <begin position="205"/>
        <end position="234"/>
    </location>
</feature>
<comment type="subcellular location">
    <subcellularLocation>
        <location evidence="1">Cell membrane</location>
        <topology evidence="1">Multi-pass membrane protein</topology>
    </subcellularLocation>
</comment>
<keyword evidence="11" id="KW-1185">Reference proteome</keyword>
<feature type="transmembrane region" description="Helical" evidence="9">
    <location>
        <begin position="63"/>
        <end position="84"/>
    </location>
</feature>
<comment type="caution">
    <text evidence="10">The sequence shown here is derived from an EMBL/GenBank/DDBJ whole genome shotgun (WGS) entry which is preliminary data.</text>
</comment>
<evidence type="ECO:0000256" key="1">
    <source>
        <dbReference type="ARBA" id="ARBA00004651"/>
    </source>
</evidence>
<keyword evidence="3" id="KW-1003">Cell membrane</keyword>
<name>A0A562TZJ4_9SPHI</name>
<evidence type="ECO:0000313" key="10">
    <source>
        <dbReference type="EMBL" id="TWI98658.1"/>
    </source>
</evidence>
<accession>A0A562TZJ4</accession>
<keyword evidence="6 9" id="KW-0812">Transmembrane</keyword>
<evidence type="ECO:0000256" key="2">
    <source>
        <dbReference type="ARBA" id="ARBA00022448"/>
    </source>
</evidence>
<dbReference type="AlphaFoldDB" id="A0A562TZJ4"/>